<protein>
    <recommendedName>
        <fullName evidence="3">Cyanophycinase</fullName>
    </recommendedName>
</protein>
<gene>
    <name evidence="1" type="ORF">E2R57_08340</name>
</gene>
<sequence length="250" mass="25232">MSIFLAGAGPDPLAFPEVFDRFAGEVAQKPDATRSARIAVVVHDRAGNPAARLADYVEPLRARLSFEPVPVLLGGAGAVDPGLFDGVDAVVVGGGLTPAYLAGLRPAMAALTRTIARGAAYLGFSAGAMVAPERALIGGYRVDGTEVCGEECSEGLDALDIRSGLGLTPFAVDVHAAQAGTLGRAVGAVAAGLVERAVAIDENTALVLPRTGSQDFEVIGSGNCWDVRGRAPGNAKAAGGSAVVSVLRAD</sequence>
<organism evidence="1 2">
    <name type="scientific">Arthrobacter nitrophenolicus</name>
    <dbReference type="NCBI Taxonomy" id="683150"/>
    <lineage>
        <taxon>Bacteria</taxon>
        <taxon>Bacillati</taxon>
        <taxon>Actinomycetota</taxon>
        <taxon>Actinomycetes</taxon>
        <taxon>Micrococcales</taxon>
        <taxon>Micrococcaceae</taxon>
        <taxon>Arthrobacter</taxon>
    </lineage>
</organism>
<dbReference type="AlphaFoldDB" id="A0A4R5Y3D2"/>
<dbReference type="Proteomes" id="UP000294621">
    <property type="component" value="Unassembled WGS sequence"/>
</dbReference>
<dbReference type="SUPFAM" id="SSF52317">
    <property type="entry name" value="Class I glutamine amidotransferase-like"/>
    <property type="match status" value="1"/>
</dbReference>
<evidence type="ECO:0000313" key="2">
    <source>
        <dbReference type="Proteomes" id="UP000294621"/>
    </source>
</evidence>
<comment type="caution">
    <text evidence="1">The sequence shown here is derived from an EMBL/GenBank/DDBJ whole genome shotgun (WGS) entry which is preliminary data.</text>
</comment>
<dbReference type="Gene3D" id="3.40.50.880">
    <property type="match status" value="1"/>
</dbReference>
<dbReference type="EMBL" id="SMZQ01000003">
    <property type="protein sequence ID" value="TDL38924.1"/>
    <property type="molecule type" value="Genomic_DNA"/>
</dbReference>
<evidence type="ECO:0000313" key="1">
    <source>
        <dbReference type="EMBL" id="TDL38924.1"/>
    </source>
</evidence>
<accession>A0A4R5Y3D2</accession>
<dbReference type="InterPro" id="IPR029062">
    <property type="entry name" value="Class_I_gatase-like"/>
</dbReference>
<name>A0A4R5Y3D2_9MICC</name>
<dbReference type="RefSeq" id="WP_133348084.1">
    <property type="nucleotide sequence ID" value="NZ_SMZQ01000003.1"/>
</dbReference>
<proteinExistence type="predicted"/>
<evidence type="ECO:0008006" key="3">
    <source>
        <dbReference type="Google" id="ProtNLM"/>
    </source>
</evidence>
<dbReference type="STRING" id="683150.G205_14980"/>
<dbReference type="OrthoDB" id="3078420at2"/>
<reference evidence="1 2" key="1">
    <citation type="submission" date="2019-03" db="EMBL/GenBank/DDBJ databases">
        <title>Genome Sequencing and Assembly of Various Microbes Isolated from Partially Reclaimed Soil and Acid Mine Drainage (AMD) Site.</title>
        <authorList>
            <person name="Steinbock B."/>
            <person name="Bechtold R."/>
            <person name="Sevigny J.L."/>
            <person name="Thomas D."/>
            <person name="Cuthill L.R."/>
            <person name="Aveiro Johannsen E.J."/>
            <person name="Thomas K."/>
            <person name="Ghosh A."/>
        </authorList>
    </citation>
    <scope>NUCLEOTIDE SEQUENCE [LARGE SCALE GENOMIC DNA]</scope>
    <source>
        <strain evidence="1 2">S-A1</strain>
    </source>
</reference>